<reference evidence="2" key="2">
    <citation type="submission" date="2019-11" db="EMBL/GenBank/DDBJ databases">
        <authorList>
            <person name="January G."/>
            <person name="Bunk B."/>
        </authorList>
    </citation>
    <scope>NUCLEOTIDE SEQUENCE</scope>
    <source>
        <strain evidence="2">3.6</strain>
    </source>
</reference>
<dbReference type="Pfam" id="PF19588">
    <property type="entry name" value="SxtJ"/>
    <property type="match status" value="1"/>
</dbReference>
<keyword evidence="1" id="KW-1133">Transmembrane helix</keyword>
<evidence type="ECO:0000256" key="1">
    <source>
        <dbReference type="SAM" id="Phobius"/>
    </source>
</evidence>
<dbReference type="AlphaFoldDB" id="A0A1N6MAF1"/>
<sequence>MHLRQNQHKNSNSDVNNLKLMSNQDFGFILSIIMLTLAGYLNADEVENLSTPLAFLGGSVAFVATIQPERLYKLNFLWTFTGLLLGKVTQTITLGLIFYLFFLPTGLVMRLCGKDELKLKQTQSYSFWCYRQQQRVPLEDTFKNQF</sequence>
<feature type="transmembrane region" description="Helical" evidence="1">
    <location>
        <begin position="26"/>
        <end position="43"/>
    </location>
</feature>
<organism evidence="3 4">
    <name type="scientific">Vibrio spartinae</name>
    <dbReference type="NCBI Taxonomy" id="1918945"/>
    <lineage>
        <taxon>Bacteria</taxon>
        <taxon>Pseudomonadati</taxon>
        <taxon>Pseudomonadota</taxon>
        <taxon>Gammaproteobacteria</taxon>
        <taxon>Vibrionales</taxon>
        <taxon>Vibrionaceae</taxon>
        <taxon>Vibrio</taxon>
    </lineage>
</organism>
<evidence type="ECO:0000313" key="5">
    <source>
        <dbReference type="Proteomes" id="UP000515264"/>
    </source>
</evidence>
<evidence type="ECO:0000313" key="2">
    <source>
        <dbReference type="EMBL" id="QMV16580.1"/>
    </source>
</evidence>
<evidence type="ECO:0008006" key="6">
    <source>
        <dbReference type="Google" id="ProtNLM"/>
    </source>
</evidence>
<dbReference type="EMBL" id="FSSB01000030">
    <property type="protein sequence ID" value="SIO96404.1"/>
    <property type="molecule type" value="Genomic_DNA"/>
</dbReference>
<keyword evidence="1" id="KW-0472">Membrane</keyword>
<proteinExistence type="predicted"/>
<reference evidence="2 5" key="3">
    <citation type="journal article" date="2020" name="J. Nat. Prod.">
        <title>Genomics-Metabolomics Profiling Disclosed Marine Vibrio spartinae 3.6 as a Producer of a New Branched Side Chain Prodigiosin.</title>
        <authorList>
            <person name="Vitale G.A."/>
            <person name="Sciarretta M."/>
            <person name="Palma Esposito F."/>
            <person name="January G.G."/>
            <person name="Giaccio M."/>
            <person name="Bunk B."/>
            <person name="Sproer C."/>
            <person name="Bajerski F."/>
            <person name="Power D."/>
            <person name="Festa C."/>
            <person name="Monti M.C."/>
            <person name="D'Auria M.V."/>
            <person name="de Pascale D."/>
        </authorList>
    </citation>
    <scope>NUCLEOTIDE SEQUENCE [LARGE SCALE GENOMIC DNA]</scope>
    <source>
        <strain evidence="2 5">3.6</strain>
    </source>
</reference>
<dbReference type="Proteomes" id="UP000515264">
    <property type="component" value="Chromosome 2"/>
</dbReference>
<dbReference type="InterPro" id="IPR045781">
    <property type="entry name" value="SxtJ"/>
</dbReference>
<keyword evidence="5" id="KW-1185">Reference proteome</keyword>
<gene>
    <name evidence="3" type="ORF">VSP9026_04193</name>
    <name evidence="2" type="ORF">Vspart_03976</name>
</gene>
<dbReference type="EMBL" id="CP046269">
    <property type="protein sequence ID" value="QMV16580.1"/>
    <property type="molecule type" value="Genomic_DNA"/>
</dbReference>
<evidence type="ECO:0000313" key="3">
    <source>
        <dbReference type="EMBL" id="SIO96404.1"/>
    </source>
</evidence>
<reference evidence="3 4" key="1">
    <citation type="submission" date="2016-12" db="EMBL/GenBank/DDBJ databases">
        <authorList>
            <person name="Song W.-J."/>
            <person name="Kurnit D.M."/>
        </authorList>
    </citation>
    <scope>NUCLEOTIDE SEQUENCE [LARGE SCALE GENOMIC DNA]</scope>
    <source>
        <strain evidence="3 4">CECT 9026</strain>
    </source>
</reference>
<keyword evidence="1" id="KW-0812">Transmembrane</keyword>
<accession>A0A1N6MAF1</accession>
<dbReference type="Proteomes" id="UP000184774">
    <property type="component" value="Unassembled WGS sequence"/>
</dbReference>
<evidence type="ECO:0000313" key="4">
    <source>
        <dbReference type="Proteomes" id="UP000184774"/>
    </source>
</evidence>
<protein>
    <recommendedName>
        <fullName evidence="6">SxtJ</fullName>
    </recommendedName>
</protein>
<name>A0A1N6MAF1_9VIBR</name>